<proteinExistence type="predicted"/>
<dbReference type="Proteomes" id="UP000010467">
    <property type="component" value="Plasmid pDEIPE02"/>
</dbReference>
<accession>L0A7I2</accession>
<dbReference type="EMBL" id="CP003384">
    <property type="protein sequence ID" value="AFZ69776.1"/>
    <property type="molecule type" value="Genomic_DNA"/>
</dbReference>
<reference evidence="2" key="1">
    <citation type="submission" date="2012-03" db="EMBL/GenBank/DDBJ databases">
        <title>Complete sequence of plasmid 2 of Deinococcus peraridilitoris DSM 19664.</title>
        <authorList>
            <person name="Lucas S."/>
            <person name="Copeland A."/>
            <person name="Lapidus A."/>
            <person name="Glavina del Rio T."/>
            <person name="Dalin E."/>
            <person name="Tice H."/>
            <person name="Bruce D."/>
            <person name="Goodwin L."/>
            <person name="Pitluck S."/>
            <person name="Peters L."/>
            <person name="Mikhailova N."/>
            <person name="Lu M."/>
            <person name="Kyrpides N."/>
            <person name="Mavromatis K."/>
            <person name="Ivanova N."/>
            <person name="Brettin T."/>
            <person name="Detter J.C."/>
            <person name="Han C."/>
            <person name="Larimer F."/>
            <person name="Land M."/>
            <person name="Hauser L."/>
            <person name="Markowitz V."/>
            <person name="Cheng J.-F."/>
            <person name="Hugenholtz P."/>
            <person name="Woyke T."/>
            <person name="Wu D."/>
            <person name="Pukall R."/>
            <person name="Steenblock K."/>
            <person name="Brambilla E."/>
            <person name="Klenk H.-P."/>
            <person name="Eisen J.A."/>
        </authorList>
    </citation>
    <scope>NUCLEOTIDE SEQUENCE [LARGE SCALE GENOMIC DNA]</scope>
    <source>
        <strain evidence="2">DSM 19664 / LMG 22246 / CIP 109416 / KR-200</strain>
        <plasmid evidence="2">Plasmid pDEIPE02</plasmid>
    </source>
</reference>
<evidence type="ECO:0000313" key="2">
    <source>
        <dbReference type="Proteomes" id="UP000010467"/>
    </source>
</evidence>
<dbReference type="RefSeq" id="WP_015231675.1">
    <property type="nucleotide sequence ID" value="NC_019790.1"/>
</dbReference>
<geneLocation type="plasmid" evidence="1 2">
    <name>pDEIPE02</name>
</geneLocation>
<dbReference type="KEGG" id="dpd:Deipe_4448"/>
<name>L0A7I2_DEIPD</name>
<organism evidence="1 2">
    <name type="scientific">Deinococcus peraridilitoris (strain DSM 19664 / LMG 22246 / CIP 109416 / KR-200)</name>
    <dbReference type="NCBI Taxonomy" id="937777"/>
    <lineage>
        <taxon>Bacteria</taxon>
        <taxon>Thermotogati</taxon>
        <taxon>Deinococcota</taxon>
        <taxon>Deinococci</taxon>
        <taxon>Deinococcales</taxon>
        <taxon>Deinococcaceae</taxon>
        <taxon>Deinococcus</taxon>
    </lineage>
</organism>
<gene>
    <name evidence="1" type="ordered locus">Deipe_4448</name>
</gene>
<evidence type="ECO:0000313" key="1">
    <source>
        <dbReference type="EMBL" id="AFZ69776.1"/>
    </source>
</evidence>
<dbReference type="PATRIC" id="fig|937777.3.peg.4482"/>
<sequence length="57" mass="6656">MYDLQILKYERGYLFGGLSLEELRARFEELRITPPAGLLDALADDQRLNAGNERRTW</sequence>
<protein>
    <submittedName>
        <fullName evidence="1">Uncharacterized protein</fullName>
    </submittedName>
</protein>
<keyword evidence="2" id="KW-1185">Reference proteome</keyword>
<keyword evidence="1" id="KW-0614">Plasmid</keyword>
<dbReference type="AlphaFoldDB" id="L0A7I2"/>
<dbReference type="HOGENOM" id="CLU_2989155_0_0_0"/>